<name>A0ABM4CSK0_HYDVU</name>
<dbReference type="RefSeq" id="XP_065664888.1">
    <property type="nucleotide sequence ID" value="XM_065808816.1"/>
</dbReference>
<dbReference type="InterPro" id="IPR008979">
    <property type="entry name" value="Galactose-bd-like_sf"/>
</dbReference>
<feature type="domain" description="Apple" evidence="1">
    <location>
        <begin position="27"/>
        <end position="101"/>
    </location>
</feature>
<dbReference type="Pfam" id="PF00024">
    <property type="entry name" value="PAN_1"/>
    <property type="match status" value="1"/>
</dbReference>
<dbReference type="SUPFAM" id="SSF49785">
    <property type="entry name" value="Galactose-binding domain-like"/>
    <property type="match status" value="1"/>
</dbReference>
<dbReference type="GeneID" id="124816608"/>
<dbReference type="SUPFAM" id="SSF57414">
    <property type="entry name" value="Hairpin loop containing domain-like"/>
    <property type="match status" value="1"/>
</dbReference>
<evidence type="ECO:0000259" key="1">
    <source>
        <dbReference type="PROSITE" id="PS50948"/>
    </source>
</evidence>
<sequence length="276" mass="31102">MTKLWFNILYYCLTLIHVNLFITRLPCILYGSFDLTPNKYYYGLINSTLNASSSNDCGTYCVRNPSCKFANYNNNQKVCQLISTNVDLLNIRDDSLWEVLATDSSSNKNKGPLCELNTPCGERYCRDICDIINLDLQHTFNCIDTTDVSRIAIPSLSSLYRKNDTLSASKVIDGNQATFAATDFNVSPQWIKLDLKFVYQLTQIDILNRGSSCCIARLEGAKLNVKLTDNTVDNYEISTLTADLKQTFVGSFVARFVVVTKNIDLLLHLAEINVFV</sequence>
<evidence type="ECO:0000313" key="3">
    <source>
        <dbReference type="RefSeq" id="XP_065664888.1"/>
    </source>
</evidence>
<dbReference type="RefSeq" id="XP_065664889.1">
    <property type="nucleotide sequence ID" value="XM_065808817.1"/>
</dbReference>
<protein>
    <submittedName>
        <fullName evidence="3">Uncharacterized protein LOC124816608 isoform X2</fullName>
    </submittedName>
    <submittedName>
        <fullName evidence="4">Uncharacterized protein LOC124816608 isoform X3</fullName>
    </submittedName>
</protein>
<dbReference type="Proteomes" id="UP001652625">
    <property type="component" value="Chromosome 10"/>
</dbReference>
<gene>
    <name evidence="3 4" type="primary">LOC124816608</name>
</gene>
<dbReference type="Gene3D" id="2.60.120.260">
    <property type="entry name" value="Galactose-binding domain-like"/>
    <property type="match status" value="1"/>
</dbReference>
<dbReference type="PROSITE" id="PS50948">
    <property type="entry name" value="PAN"/>
    <property type="match status" value="1"/>
</dbReference>
<accession>A0ABM4CSK0</accession>
<evidence type="ECO:0000313" key="2">
    <source>
        <dbReference type="Proteomes" id="UP001652625"/>
    </source>
</evidence>
<dbReference type="InterPro" id="IPR003609">
    <property type="entry name" value="Pan_app"/>
</dbReference>
<organism evidence="2 3">
    <name type="scientific">Hydra vulgaris</name>
    <name type="common">Hydra</name>
    <name type="synonym">Hydra attenuata</name>
    <dbReference type="NCBI Taxonomy" id="6087"/>
    <lineage>
        <taxon>Eukaryota</taxon>
        <taxon>Metazoa</taxon>
        <taxon>Cnidaria</taxon>
        <taxon>Hydrozoa</taxon>
        <taxon>Hydroidolina</taxon>
        <taxon>Anthoathecata</taxon>
        <taxon>Aplanulata</taxon>
        <taxon>Hydridae</taxon>
        <taxon>Hydra</taxon>
    </lineage>
</organism>
<reference evidence="3 4" key="1">
    <citation type="submission" date="2025-05" db="UniProtKB">
        <authorList>
            <consortium name="RefSeq"/>
        </authorList>
    </citation>
    <scope>IDENTIFICATION</scope>
</reference>
<dbReference type="Gene3D" id="3.50.4.10">
    <property type="entry name" value="Hepatocyte Growth Factor"/>
    <property type="match status" value="1"/>
</dbReference>
<dbReference type="Pfam" id="PF22633">
    <property type="entry name" value="F5_F8_type_C_2"/>
    <property type="match status" value="1"/>
</dbReference>
<keyword evidence="2" id="KW-1185">Reference proteome</keyword>
<proteinExistence type="predicted"/>
<evidence type="ECO:0000313" key="4">
    <source>
        <dbReference type="RefSeq" id="XP_065664889.1"/>
    </source>
</evidence>